<dbReference type="GO" id="GO:0055085">
    <property type="term" value="P:transmembrane transport"/>
    <property type="evidence" value="ECO:0007669"/>
    <property type="project" value="InterPro"/>
</dbReference>
<evidence type="ECO:0000313" key="10">
    <source>
        <dbReference type="Proteomes" id="UP000612456"/>
    </source>
</evidence>
<evidence type="ECO:0000259" key="8">
    <source>
        <dbReference type="PROSITE" id="PS50928"/>
    </source>
</evidence>
<dbReference type="Pfam" id="PF00528">
    <property type="entry name" value="BPD_transp_1"/>
    <property type="match status" value="1"/>
</dbReference>
<dbReference type="PANTHER" id="PTHR43744:SF9">
    <property type="entry name" value="POLYGALACTURONAN_RHAMNOGALACTURONAN TRANSPORT SYSTEM PERMEASE PROTEIN YTCP"/>
    <property type="match status" value="1"/>
</dbReference>
<organism evidence="9 10">
    <name type="scientific">Paenibacillus nasutitermitis</name>
    <dbReference type="NCBI Taxonomy" id="1652958"/>
    <lineage>
        <taxon>Bacteria</taxon>
        <taxon>Bacillati</taxon>
        <taxon>Bacillota</taxon>
        <taxon>Bacilli</taxon>
        <taxon>Bacillales</taxon>
        <taxon>Paenibacillaceae</taxon>
        <taxon>Paenibacillus</taxon>
    </lineage>
</organism>
<sequence>MVKKMTAGENQALPQSGEKWFDGAIYAISAVILIVVLYPLIFVLSASFSDPTKVMAGEMWLLPKGFTLDAYKEIFRYDAVWNGYGNTLLYTTVGTCVNLMMTTLAAYPLSRRDLPGRSILMFVITFTMFFNGGLIPTYLIVKDLGLVNTFWAMIVPTAISTYNLIVMRTYFQNSIPWELQEASLIDGCSNTRLLVHIILPLSKPIMAVMVLFYAVNHWNAFFNALIYLRDEQLYPLQLVLREILIVSQSSFLDESGSTFGMTEKLLLAESIKYALIIIASIPVLIMYPFVQKHFVKGVMIGSIKE</sequence>
<evidence type="ECO:0000256" key="6">
    <source>
        <dbReference type="ARBA" id="ARBA00023136"/>
    </source>
</evidence>
<dbReference type="Proteomes" id="UP000612456">
    <property type="component" value="Unassembled WGS sequence"/>
</dbReference>
<keyword evidence="10" id="KW-1185">Reference proteome</keyword>
<dbReference type="CDD" id="cd06261">
    <property type="entry name" value="TM_PBP2"/>
    <property type="match status" value="1"/>
</dbReference>
<protein>
    <submittedName>
        <fullName evidence="9">Sugar ABC transporter permease</fullName>
    </submittedName>
</protein>
<dbReference type="RefSeq" id="WP_229750421.1">
    <property type="nucleotide sequence ID" value="NZ_BMHP01000003.1"/>
</dbReference>
<dbReference type="GO" id="GO:0005886">
    <property type="term" value="C:plasma membrane"/>
    <property type="evidence" value="ECO:0007669"/>
    <property type="project" value="UniProtKB-SubCell"/>
</dbReference>
<feature type="domain" description="ABC transmembrane type-1" evidence="8">
    <location>
        <begin position="84"/>
        <end position="284"/>
    </location>
</feature>
<proteinExistence type="inferred from homology"/>
<evidence type="ECO:0000256" key="7">
    <source>
        <dbReference type="RuleBase" id="RU363032"/>
    </source>
</evidence>
<evidence type="ECO:0000313" key="9">
    <source>
        <dbReference type="EMBL" id="GGD78539.1"/>
    </source>
</evidence>
<comment type="similarity">
    <text evidence="7">Belongs to the binding-protein-dependent transport system permease family.</text>
</comment>
<comment type="subcellular location">
    <subcellularLocation>
        <location evidence="1 7">Cell membrane</location>
        <topology evidence="1 7">Multi-pass membrane protein</topology>
    </subcellularLocation>
</comment>
<keyword evidence="3" id="KW-1003">Cell membrane</keyword>
<evidence type="ECO:0000256" key="5">
    <source>
        <dbReference type="ARBA" id="ARBA00022989"/>
    </source>
</evidence>
<feature type="transmembrane region" description="Helical" evidence="7">
    <location>
        <begin position="193"/>
        <end position="215"/>
    </location>
</feature>
<keyword evidence="6 7" id="KW-0472">Membrane</keyword>
<dbReference type="Gene3D" id="1.10.3720.10">
    <property type="entry name" value="MetI-like"/>
    <property type="match status" value="1"/>
</dbReference>
<accession>A0A916Z765</accession>
<dbReference type="InterPro" id="IPR035906">
    <property type="entry name" value="MetI-like_sf"/>
</dbReference>
<dbReference type="PANTHER" id="PTHR43744">
    <property type="entry name" value="ABC TRANSPORTER PERMEASE PROTEIN MG189-RELATED-RELATED"/>
    <property type="match status" value="1"/>
</dbReference>
<reference evidence="9" key="1">
    <citation type="journal article" date="2014" name="Int. J. Syst. Evol. Microbiol.">
        <title>Complete genome sequence of Corynebacterium casei LMG S-19264T (=DSM 44701T), isolated from a smear-ripened cheese.</title>
        <authorList>
            <consortium name="US DOE Joint Genome Institute (JGI-PGF)"/>
            <person name="Walter F."/>
            <person name="Albersmeier A."/>
            <person name="Kalinowski J."/>
            <person name="Ruckert C."/>
        </authorList>
    </citation>
    <scope>NUCLEOTIDE SEQUENCE</scope>
    <source>
        <strain evidence="9">CGMCC 1.15178</strain>
    </source>
</reference>
<dbReference type="EMBL" id="BMHP01000003">
    <property type="protein sequence ID" value="GGD78539.1"/>
    <property type="molecule type" value="Genomic_DNA"/>
</dbReference>
<comment type="caution">
    <text evidence="9">The sequence shown here is derived from an EMBL/GenBank/DDBJ whole genome shotgun (WGS) entry which is preliminary data.</text>
</comment>
<feature type="transmembrane region" description="Helical" evidence="7">
    <location>
        <begin position="119"/>
        <end position="140"/>
    </location>
</feature>
<gene>
    <name evidence="9" type="ORF">GCM10010911_40760</name>
</gene>
<dbReference type="SUPFAM" id="SSF161098">
    <property type="entry name" value="MetI-like"/>
    <property type="match status" value="1"/>
</dbReference>
<evidence type="ECO:0000256" key="2">
    <source>
        <dbReference type="ARBA" id="ARBA00022448"/>
    </source>
</evidence>
<feature type="transmembrane region" description="Helical" evidence="7">
    <location>
        <begin position="20"/>
        <end position="41"/>
    </location>
</feature>
<keyword evidence="2 7" id="KW-0813">Transport</keyword>
<keyword evidence="4 7" id="KW-0812">Transmembrane</keyword>
<evidence type="ECO:0000256" key="3">
    <source>
        <dbReference type="ARBA" id="ARBA00022475"/>
    </source>
</evidence>
<dbReference type="InterPro" id="IPR000515">
    <property type="entry name" value="MetI-like"/>
</dbReference>
<feature type="transmembrane region" description="Helical" evidence="7">
    <location>
        <begin position="271"/>
        <end position="290"/>
    </location>
</feature>
<dbReference type="PROSITE" id="PS50928">
    <property type="entry name" value="ABC_TM1"/>
    <property type="match status" value="1"/>
</dbReference>
<dbReference type="AlphaFoldDB" id="A0A916Z765"/>
<keyword evidence="5 7" id="KW-1133">Transmembrane helix</keyword>
<evidence type="ECO:0000256" key="4">
    <source>
        <dbReference type="ARBA" id="ARBA00022692"/>
    </source>
</evidence>
<feature type="transmembrane region" description="Helical" evidence="7">
    <location>
        <begin position="88"/>
        <end position="107"/>
    </location>
</feature>
<name>A0A916Z765_9BACL</name>
<feature type="transmembrane region" description="Helical" evidence="7">
    <location>
        <begin position="146"/>
        <end position="165"/>
    </location>
</feature>
<evidence type="ECO:0000256" key="1">
    <source>
        <dbReference type="ARBA" id="ARBA00004651"/>
    </source>
</evidence>
<reference evidence="9" key="2">
    <citation type="submission" date="2020-09" db="EMBL/GenBank/DDBJ databases">
        <authorList>
            <person name="Sun Q."/>
            <person name="Zhou Y."/>
        </authorList>
    </citation>
    <scope>NUCLEOTIDE SEQUENCE</scope>
    <source>
        <strain evidence="9">CGMCC 1.15178</strain>
    </source>
</reference>